<dbReference type="GO" id="GO:0003677">
    <property type="term" value="F:DNA binding"/>
    <property type="evidence" value="ECO:0007669"/>
    <property type="project" value="InterPro"/>
</dbReference>
<evidence type="ECO:0000256" key="6">
    <source>
        <dbReference type="ARBA" id="ARBA00023235"/>
    </source>
</evidence>
<keyword evidence="5" id="KW-0067">ATP-binding</keyword>
<dbReference type="SUPFAM" id="SSF52540">
    <property type="entry name" value="P-loop containing nucleoside triphosphate hydrolases"/>
    <property type="match status" value="1"/>
</dbReference>
<comment type="similarity">
    <text evidence="1">Belongs to the helicase family. RAD25/XPB subfamily.</text>
</comment>
<dbReference type="InterPro" id="IPR001650">
    <property type="entry name" value="Helicase_C-like"/>
</dbReference>
<evidence type="ECO:0000313" key="12">
    <source>
        <dbReference type="EMBL" id="KJR78432.1"/>
    </source>
</evidence>
<comment type="catalytic activity">
    <reaction evidence="9">
        <text>ATP + H2O = ADP + phosphate + H(+)</text>
        <dbReference type="Rhea" id="RHEA:13065"/>
        <dbReference type="ChEBI" id="CHEBI:15377"/>
        <dbReference type="ChEBI" id="CHEBI:15378"/>
        <dbReference type="ChEBI" id="CHEBI:30616"/>
        <dbReference type="ChEBI" id="CHEBI:43474"/>
        <dbReference type="ChEBI" id="CHEBI:456216"/>
        <dbReference type="EC" id="5.6.2.4"/>
    </reaction>
</comment>
<keyword evidence="2" id="KW-0547">Nucleotide-binding</keyword>
<dbReference type="PANTHER" id="PTHR11274:SF0">
    <property type="entry name" value="GENERAL TRANSCRIPTION AND DNA REPAIR FACTOR IIH HELICASE SUBUNIT XPB"/>
    <property type="match status" value="1"/>
</dbReference>
<keyword evidence="6" id="KW-0413">Isomerase</keyword>
<keyword evidence="3" id="KW-0378">Hydrolase</keyword>
<dbReference type="EC" id="5.6.2.4" evidence="8"/>
<dbReference type="CDD" id="cd17926">
    <property type="entry name" value="DEXHc_RE"/>
    <property type="match status" value="1"/>
</dbReference>
<evidence type="ECO:0000313" key="13">
    <source>
        <dbReference type="EMBL" id="MCL7343652.1"/>
    </source>
</evidence>
<organism evidence="12">
    <name type="scientific">Candidatus Aramenus sulfurataquae</name>
    <dbReference type="NCBI Taxonomy" id="1326980"/>
    <lineage>
        <taxon>Archaea</taxon>
        <taxon>Thermoproteota</taxon>
        <taxon>Thermoprotei</taxon>
        <taxon>Sulfolobales</taxon>
        <taxon>Sulfolobaceae</taxon>
        <taxon>Candidatus Aramenus</taxon>
    </lineage>
</organism>
<keyword evidence="4 12" id="KW-0347">Helicase</keyword>
<gene>
    <name evidence="13" type="ORF">TQ35_003655</name>
    <name evidence="12" type="ORF">TQ35_07295</name>
</gene>
<dbReference type="Gene3D" id="3.40.50.300">
    <property type="entry name" value="P-loop containing nucleotide triphosphate hydrolases"/>
    <property type="match status" value="2"/>
</dbReference>
<evidence type="ECO:0000256" key="8">
    <source>
        <dbReference type="ARBA" id="ARBA00034808"/>
    </source>
</evidence>
<evidence type="ECO:0000259" key="11">
    <source>
        <dbReference type="PROSITE" id="PS51194"/>
    </source>
</evidence>
<sequence length="443" mass="50993">MVTLRYYKGLLLSDHYAPGLKWNEKFNAYVSLAYKYREVLNFFREGNVEVEDSVMDPLPFPLVEDKLTLREYQERALGAWLKAKRGVIVIPTGGGKTAIAIKAMTKLKASTLVVVPTLELIDQWYEKILSFLGTEPGRIGGGYDELKGITVITYDSAYTRAEELGNKFYFVVFDEVHHLPSEGYSQIAELMASPYRMGLSATVEREDGRHVELPRLVGPVVFRLTPKDLVGKYIAPYEIKKVYVELTEDEKERYKELRKKLKKFLEEKKMKLDSLRAFHRLLYMSAKSKEAREALLAWHEALRLAVNSKAKIEKLREILRENPDKKIIVFTRDVEMCYAVSREFLIPAVTYVTPKDEREEIMRKFKENKYRVIVVSNVFDEGVDIPDADMAVVLGGYGSSRQFIQRLGRILRKSGDKRATLFEIVTKGTSDYNLSKRRSRAPV</sequence>
<evidence type="ECO:0000256" key="5">
    <source>
        <dbReference type="ARBA" id="ARBA00022840"/>
    </source>
</evidence>
<dbReference type="GO" id="GO:0140097">
    <property type="term" value="F:catalytic activity, acting on DNA"/>
    <property type="evidence" value="ECO:0007669"/>
    <property type="project" value="UniProtKB-ARBA"/>
</dbReference>
<dbReference type="InterPro" id="IPR040699">
    <property type="entry name" value="XPB_DRD"/>
</dbReference>
<reference evidence="12" key="1">
    <citation type="submission" date="2015-03" db="EMBL/GenBank/DDBJ databases">
        <title>Metagenome Sequencing of an Archaeal-Dominated Microbial Community from a Hot Spring at the Los Azufres Geothermal Field, Mexico.</title>
        <authorList>
            <person name="Servin-Garciduenas L.E."/>
            <person name="Martinez-Romero E."/>
        </authorList>
    </citation>
    <scope>NUCLEOTIDE SEQUENCE [LARGE SCALE GENOMIC DNA]</scope>
    <source>
        <strain evidence="12">AZ1-454</strain>
    </source>
</reference>
<dbReference type="GO" id="GO:0016787">
    <property type="term" value="F:hydrolase activity"/>
    <property type="evidence" value="ECO:0007669"/>
    <property type="project" value="UniProtKB-KW"/>
</dbReference>
<dbReference type="SMART" id="SM00487">
    <property type="entry name" value="DEXDc"/>
    <property type="match status" value="1"/>
</dbReference>
<dbReference type="InterPro" id="IPR027417">
    <property type="entry name" value="P-loop_NTPase"/>
</dbReference>
<dbReference type="Pfam" id="PF04851">
    <property type="entry name" value="ResIII"/>
    <property type="match status" value="1"/>
</dbReference>
<name>A0A0F2LLN0_9CREN</name>
<evidence type="ECO:0000256" key="3">
    <source>
        <dbReference type="ARBA" id="ARBA00022801"/>
    </source>
</evidence>
<dbReference type="CDD" id="cd18789">
    <property type="entry name" value="SF2_C_XPB"/>
    <property type="match status" value="1"/>
</dbReference>
<dbReference type="AlphaFoldDB" id="A0A0F2LLN0"/>
<evidence type="ECO:0000256" key="4">
    <source>
        <dbReference type="ARBA" id="ARBA00022806"/>
    </source>
</evidence>
<feature type="domain" description="Helicase C-terminal" evidence="11">
    <location>
        <begin position="311"/>
        <end position="443"/>
    </location>
</feature>
<evidence type="ECO:0000259" key="10">
    <source>
        <dbReference type="PROSITE" id="PS51192"/>
    </source>
</evidence>
<comment type="catalytic activity">
    <reaction evidence="7">
        <text>Couples ATP hydrolysis with the unwinding of duplex DNA by translocating in the 3'-5' direction.</text>
        <dbReference type="EC" id="5.6.2.4"/>
    </reaction>
</comment>
<dbReference type="InterPro" id="IPR006935">
    <property type="entry name" value="Helicase/UvrB_N"/>
</dbReference>
<dbReference type="EMBL" id="JZWS02000002">
    <property type="protein sequence ID" value="MCL7343652.1"/>
    <property type="molecule type" value="Genomic_DNA"/>
</dbReference>
<dbReference type="SMART" id="SM00490">
    <property type="entry name" value="HELICc"/>
    <property type="match status" value="1"/>
</dbReference>
<feature type="domain" description="Helicase ATP-binding" evidence="10">
    <location>
        <begin position="77"/>
        <end position="221"/>
    </location>
</feature>
<dbReference type="PROSITE" id="PS51192">
    <property type="entry name" value="HELICASE_ATP_BIND_1"/>
    <property type="match status" value="1"/>
</dbReference>
<dbReference type="Gene3D" id="3.40.1170.30">
    <property type="match status" value="1"/>
</dbReference>
<evidence type="ECO:0000256" key="7">
    <source>
        <dbReference type="ARBA" id="ARBA00034617"/>
    </source>
</evidence>
<protein>
    <recommendedName>
        <fullName evidence="8">DNA 3'-5' helicase</fullName>
        <ecNumber evidence="8">5.6.2.4</ecNumber>
    </recommendedName>
</protein>
<dbReference type="InterPro" id="IPR032438">
    <property type="entry name" value="ERCC3_RAD25_C"/>
</dbReference>
<dbReference type="GO" id="GO:0005524">
    <property type="term" value="F:ATP binding"/>
    <property type="evidence" value="ECO:0007669"/>
    <property type="project" value="UniProtKB-KW"/>
</dbReference>
<dbReference type="InterPro" id="IPR014001">
    <property type="entry name" value="Helicase_ATP-bd"/>
</dbReference>
<evidence type="ECO:0000256" key="2">
    <source>
        <dbReference type="ARBA" id="ARBA00022741"/>
    </source>
</evidence>
<dbReference type="InterPro" id="IPR050615">
    <property type="entry name" value="ATP-dep_DNA_Helicase"/>
</dbReference>
<comment type="caution">
    <text evidence="12">The sequence shown here is derived from an EMBL/GenBank/DDBJ whole genome shotgun (WGS) entry which is preliminary data.</text>
</comment>
<dbReference type="Pfam" id="PF18458">
    <property type="entry name" value="XPB_DRD"/>
    <property type="match status" value="1"/>
</dbReference>
<dbReference type="GO" id="GO:0004386">
    <property type="term" value="F:helicase activity"/>
    <property type="evidence" value="ECO:0007669"/>
    <property type="project" value="UniProtKB-KW"/>
</dbReference>
<evidence type="ECO:0000256" key="9">
    <source>
        <dbReference type="ARBA" id="ARBA00048988"/>
    </source>
</evidence>
<dbReference type="PROSITE" id="PS51194">
    <property type="entry name" value="HELICASE_CTER"/>
    <property type="match status" value="1"/>
</dbReference>
<dbReference type="EMBL" id="JZWS01000106">
    <property type="protein sequence ID" value="KJR78432.1"/>
    <property type="molecule type" value="Genomic_DNA"/>
</dbReference>
<dbReference type="PANTHER" id="PTHR11274">
    <property type="entry name" value="RAD25/XP-B DNA REPAIR HELICASE"/>
    <property type="match status" value="1"/>
</dbReference>
<proteinExistence type="inferred from homology"/>
<dbReference type="PATRIC" id="fig|1326980.8.peg.166"/>
<accession>A0A0F2LLN0</accession>
<reference evidence="13" key="2">
    <citation type="submission" date="2022-05" db="EMBL/GenBank/DDBJ databases">
        <title>Metagenome Sequencing of an Archaeal-Dominated Microbial Community from a Hot Spring at the Los Azufres Geothermal Field, Mexico.</title>
        <authorList>
            <person name="Marin-Paredes R."/>
            <person name="Martinez-Romero E."/>
            <person name="Servin-Garciduenas L.E."/>
        </authorList>
    </citation>
    <scope>NUCLEOTIDE SEQUENCE</scope>
    <source>
        <strain evidence="13">AZ1-454</strain>
    </source>
</reference>
<evidence type="ECO:0000256" key="1">
    <source>
        <dbReference type="ARBA" id="ARBA00006637"/>
    </source>
</evidence>
<dbReference type="Pfam" id="PF00271">
    <property type="entry name" value="Helicase_C"/>
    <property type="match status" value="1"/>
</dbReference>